<reference evidence="2" key="1">
    <citation type="submission" date="2022-10" db="EMBL/GenBank/DDBJ databases">
        <title>Novel sulphate-reducing endosymbionts in the free-living metamonad Anaeramoeba.</title>
        <authorList>
            <person name="Jerlstrom-Hultqvist J."/>
            <person name="Cepicka I."/>
            <person name="Gallot-Lavallee L."/>
            <person name="Salas-Leiva D."/>
            <person name="Curtis B.A."/>
            <person name="Zahonova K."/>
            <person name="Pipaliya S."/>
            <person name="Dacks J."/>
            <person name="Roger A.J."/>
        </authorList>
    </citation>
    <scope>NUCLEOTIDE SEQUENCE</scope>
    <source>
        <strain evidence="2">BMAN</strain>
    </source>
</reference>
<accession>A0A9Q0L9B9</accession>
<dbReference type="EMBL" id="JAPDFW010000128">
    <property type="protein sequence ID" value="KAJ5067433.1"/>
    <property type="molecule type" value="Genomic_DNA"/>
</dbReference>
<dbReference type="Pfam" id="PF00615">
    <property type="entry name" value="RGS"/>
    <property type="match status" value="1"/>
</dbReference>
<dbReference type="SUPFAM" id="SSF48097">
    <property type="entry name" value="Regulator of G-protein signaling, RGS"/>
    <property type="match status" value="1"/>
</dbReference>
<dbReference type="InterPro" id="IPR044926">
    <property type="entry name" value="RGS_subdomain_2"/>
</dbReference>
<organism evidence="2 3">
    <name type="scientific">Anaeramoeba ignava</name>
    <name type="common">Anaerobic marine amoeba</name>
    <dbReference type="NCBI Taxonomy" id="1746090"/>
    <lineage>
        <taxon>Eukaryota</taxon>
        <taxon>Metamonada</taxon>
        <taxon>Anaeramoebidae</taxon>
        <taxon>Anaeramoeba</taxon>
    </lineage>
</organism>
<evidence type="ECO:0000259" key="1">
    <source>
        <dbReference type="Pfam" id="PF00615"/>
    </source>
</evidence>
<keyword evidence="3" id="KW-1185">Reference proteome</keyword>
<dbReference type="AlphaFoldDB" id="A0A9Q0L9B9"/>
<proteinExistence type="predicted"/>
<dbReference type="InterPro" id="IPR036305">
    <property type="entry name" value="RGS_sf"/>
</dbReference>
<dbReference type="Gene3D" id="1.10.167.10">
    <property type="entry name" value="Regulator of G-protein Signalling 4, domain 2"/>
    <property type="match status" value="1"/>
</dbReference>
<gene>
    <name evidence="2" type="ORF">M0811_12986</name>
</gene>
<sequence length="98" mass="11488">MFIIINNFVYSQNTINIPQEIQQNILSQLNQMGENPVATLFYEALKIVHSSLISDKILHYRFLRSLHYKELLSEINEYKGLSSQNKNNNNNNNNNVKF</sequence>
<evidence type="ECO:0000313" key="3">
    <source>
        <dbReference type="Proteomes" id="UP001149090"/>
    </source>
</evidence>
<feature type="domain" description="RGS" evidence="1">
    <location>
        <begin position="4"/>
        <end position="71"/>
    </location>
</feature>
<dbReference type="Proteomes" id="UP001149090">
    <property type="component" value="Unassembled WGS sequence"/>
</dbReference>
<dbReference type="InterPro" id="IPR016137">
    <property type="entry name" value="RGS"/>
</dbReference>
<evidence type="ECO:0000313" key="2">
    <source>
        <dbReference type="EMBL" id="KAJ5067433.1"/>
    </source>
</evidence>
<protein>
    <submittedName>
        <fullName evidence="2">Regulator of g-protein signaling 13</fullName>
    </submittedName>
</protein>
<comment type="caution">
    <text evidence="2">The sequence shown here is derived from an EMBL/GenBank/DDBJ whole genome shotgun (WGS) entry which is preliminary data.</text>
</comment>
<name>A0A9Q0L9B9_ANAIG</name>